<dbReference type="PANTHER" id="PTHR23077:SF171">
    <property type="entry name" value="NUCLEAR VALOSIN-CONTAINING PROTEIN-LIKE"/>
    <property type="match status" value="1"/>
</dbReference>
<dbReference type="OrthoDB" id="10254455at2759"/>
<dbReference type="InterPro" id="IPR003960">
    <property type="entry name" value="ATPase_AAA_CS"/>
</dbReference>
<dbReference type="EMBL" id="JANBOJ010000100">
    <property type="protein sequence ID" value="KAJ1722672.1"/>
    <property type="molecule type" value="Genomic_DNA"/>
</dbReference>
<evidence type="ECO:0000313" key="7">
    <source>
        <dbReference type="EMBL" id="KAJ1722672.1"/>
    </source>
</evidence>
<dbReference type="InterPro" id="IPR041569">
    <property type="entry name" value="AAA_lid_3"/>
</dbReference>
<dbReference type="InterPro" id="IPR050168">
    <property type="entry name" value="AAA_ATPase_domain"/>
</dbReference>
<comment type="similarity">
    <text evidence="1 5">Belongs to the AAA ATPase family.</text>
</comment>
<organism evidence="7 8">
    <name type="scientific">Coemansia erecta</name>
    <dbReference type="NCBI Taxonomy" id="147472"/>
    <lineage>
        <taxon>Eukaryota</taxon>
        <taxon>Fungi</taxon>
        <taxon>Fungi incertae sedis</taxon>
        <taxon>Zoopagomycota</taxon>
        <taxon>Kickxellomycotina</taxon>
        <taxon>Kickxellomycetes</taxon>
        <taxon>Kickxellales</taxon>
        <taxon>Kickxellaceae</taxon>
        <taxon>Coemansia</taxon>
    </lineage>
</organism>
<keyword evidence="2 5" id="KW-0547">Nucleotide-binding</keyword>
<dbReference type="AlphaFoldDB" id="A0A9W7Y2G1"/>
<evidence type="ECO:0000256" key="1">
    <source>
        <dbReference type="ARBA" id="ARBA00006914"/>
    </source>
</evidence>
<evidence type="ECO:0000256" key="2">
    <source>
        <dbReference type="ARBA" id="ARBA00022741"/>
    </source>
</evidence>
<reference evidence="7" key="1">
    <citation type="submission" date="2022-07" db="EMBL/GenBank/DDBJ databases">
        <title>Phylogenomic reconstructions and comparative analyses of Kickxellomycotina fungi.</title>
        <authorList>
            <person name="Reynolds N.K."/>
            <person name="Stajich J.E."/>
            <person name="Barry K."/>
            <person name="Grigoriev I.V."/>
            <person name="Crous P."/>
            <person name="Smith M.E."/>
        </authorList>
    </citation>
    <scope>NUCLEOTIDE SEQUENCE</scope>
    <source>
        <strain evidence="7">NBRC 32514</strain>
    </source>
</reference>
<evidence type="ECO:0000256" key="4">
    <source>
        <dbReference type="ARBA" id="ARBA00023054"/>
    </source>
</evidence>
<sequence length="377" mass="41506">MATGGQHTGLKQLLANLPDNRPILVWLVDIELFRGLYCHVVEGFLASARAMPQCIVAMTTRYPDRVATSLRSLADDHINLVASGNKNERIRLCRWFLRGELDDSSVIEHVAMRTQGKSAAETFAVLAETLGVVRWEDIGGLADIIDELKESIVWPILCRDQFRKLGIRPPRGVLLYGPPGTGKTMLAKAAATEVLATFIPIAIPDLIKGEVGESEKALAAVFETAKRSPSIVFLDEIEAIFGSRDQAGEVGKKLISQLFLEMDNIPDDAHLVILAATNAPHLMDESILRPGRLDKKIHVPRPGYASRHDILGRTTRHLDIDNRKELIATLAELEMSGAEIKALVRAACYSAIQRGSKVLTESDFDSAIEATHFQDEF</sequence>
<name>A0A9W7Y2G1_9FUNG</name>
<keyword evidence="3 5" id="KW-0067">ATP-binding</keyword>
<dbReference type="InterPro" id="IPR003593">
    <property type="entry name" value="AAA+_ATPase"/>
</dbReference>
<comment type="caution">
    <text evidence="7">The sequence shown here is derived from an EMBL/GenBank/DDBJ whole genome shotgun (WGS) entry which is preliminary data.</text>
</comment>
<dbReference type="SUPFAM" id="SSF52540">
    <property type="entry name" value="P-loop containing nucleoside triphosphate hydrolases"/>
    <property type="match status" value="1"/>
</dbReference>
<keyword evidence="4" id="KW-0175">Coiled coil</keyword>
<feature type="domain" description="AAA+ ATPase" evidence="6">
    <location>
        <begin position="169"/>
        <end position="303"/>
    </location>
</feature>
<evidence type="ECO:0000313" key="8">
    <source>
        <dbReference type="Proteomes" id="UP001149813"/>
    </source>
</evidence>
<dbReference type="Pfam" id="PF17862">
    <property type="entry name" value="AAA_lid_3"/>
    <property type="match status" value="1"/>
</dbReference>
<dbReference type="GO" id="GO:0005524">
    <property type="term" value="F:ATP binding"/>
    <property type="evidence" value="ECO:0007669"/>
    <property type="project" value="UniProtKB-KW"/>
</dbReference>
<keyword evidence="8" id="KW-1185">Reference proteome</keyword>
<dbReference type="Gene3D" id="1.10.8.60">
    <property type="match status" value="1"/>
</dbReference>
<dbReference type="InterPro" id="IPR003959">
    <property type="entry name" value="ATPase_AAA_core"/>
</dbReference>
<evidence type="ECO:0000256" key="3">
    <source>
        <dbReference type="ARBA" id="ARBA00022840"/>
    </source>
</evidence>
<dbReference type="Pfam" id="PF00004">
    <property type="entry name" value="AAA"/>
    <property type="match status" value="1"/>
</dbReference>
<proteinExistence type="inferred from homology"/>
<protein>
    <recommendedName>
        <fullName evidence="6">AAA+ ATPase domain-containing protein</fullName>
    </recommendedName>
</protein>
<dbReference type="PROSITE" id="PS00674">
    <property type="entry name" value="AAA"/>
    <property type="match status" value="1"/>
</dbReference>
<dbReference type="PANTHER" id="PTHR23077">
    <property type="entry name" value="AAA-FAMILY ATPASE"/>
    <property type="match status" value="1"/>
</dbReference>
<gene>
    <name evidence="7" type="ORF">LPJ53_002930</name>
</gene>
<dbReference type="Gene3D" id="3.40.50.300">
    <property type="entry name" value="P-loop containing nucleotide triphosphate hydrolases"/>
    <property type="match status" value="1"/>
</dbReference>
<dbReference type="SMART" id="SM00382">
    <property type="entry name" value="AAA"/>
    <property type="match status" value="1"/>
</dbReference>
<evidence type="ECO:0000256" key="5">
    <source>
        <dbReference type="RuleBase" id="RU003651"/>
    </source>
</evidence>
<accession>A0A9W7Y2G1</accession>
<evidence type="ECO:0000259" key="6">
    <source>
        <dbReference type="SMART" id="SM00382"/>
    </source>
</evidence>
<dbReference type="Proteomes" id="UP001149813">
    <property type="component" value="Unassembled WGS sequence"/>
</dbReference>
<dbReference type="InterPro" id="IPR027417">
    <property type="entry name" value="P-loop_NTPase"/>
</dbReference>
<dbReference type="FunFam" id="3.40.50.300:FF:001025">
    <property type="entry name" value="ATPase family, AAA domain-containing 2B"/>
    <property type="match status" value="1"/>
</dbReference>
<dbReference type="GO" id="GO:0016887">
    <property type="term" value="F:ATP hydrolysis activity"/>
    <property type="evidence" value="ECO:0007669"/>
    <property type="project" value="InterPro"/>
</dbReference>